<organism evidence="1">
    <name type="scientific">Panicum hallii</name>
    <dbReference type="NCBI Taxonomy" id="206008"/>
    <lineage>
        <taxon>Eukaryota</taxon>
        <taxon>Viridiplantae</taxon>
        <taxon>Streptophyta</taxon>
        <taxon>Embryophyta</taxon>
        <taxon>Tracheophyta</taxon>
        <taxon>Spermatophyta</taxon>
        <taxon>Magnoliopsida</taxon>
        <taxon>Liliopsida</taxon>
        <taxon>Poales</taxon>
        <taxon>Poaceae</taxon>
        <taxon>PACMAD clade</taxon>
        <taxon>Panicoideae</taxon>
        <taxon>Panicodae</taxon>
        <taxon>Paniceae</taxon>
        <taxon>Panicinae</taxon>
        <taxon>Panicum</taxon>
        <taxon>Panicum sect. Panicum</taxon>
    </lineage>
</organism>
<protein>
    <submittedName>
        <fullName evidence="1">Uncharacterized protein</fullName>
    </submittedName>
</protein>
<proteinExistence type="predicted"/>
<dbReference type="AlphaFoldDB" id="A0A2S3HW48"/>
<gene>
    <name evidence="1" type="ORF">PAHAL_5G405300</name>
</gene>
<dbReference type="Gramene" id="PAN31223">
    <property type="protein sequence ID" value="PAN31223"/>
    <property type="gene ID" value="PAHAL_5G405300"/>
</dbReference>
<accession>A0A2S3HW48</accession>
<sequence length="71" mass="8082">MGGNTFGGMDSDRKRIRVIQGHFSIRRSLVRRTTGVRSVTTLDGKVKLYTSNYFPFSLYRMTNSGGLFLFI</sequence>
<evidence type="ECO:0000313" key="1">
    <source>
        <dbReference type="EMBL" id="PAN31223.1"/>
    </source>
</evidence>
<dbReference type="Proteomes" id="UP000243499">
    <property type="component" value="Chromosome 5"/>
</dbReference>
<name>A0A2S3HW48_9POAL</name>
<reference evidence="1" key="1">
    <citation type="submission" date="2018-04" db="EMBL/GenBank/DDBJ databases">
        <title>WGS assembly of Panicum hallii.</title>
        <authorList>
            <person name="Lovell J."/>
            <person name="Jenkins J."/>
            <person name="Lowry D."/>
            <person name="Mamidi S."/>
            <person name="Sreedasyam A."/>
            <person name="Weng X."/>
            <person name="Barry K."/>
            <person name="Bonette J."/>
            <person name="Campitelli B."/>
            <person name="Daum C."/>
            <person name="Gordon S."/>
            <person name="Gould B."/>
            <person name="Lipzen A."/>
            <person name="Macqueen A."/>
            <person name="Palacio-Mejia J."/>
            <person name="Plott C."/>
            <person name="Shakirov E."/>
            <person name="Shu S."/>
            <person name="Yoshinaga Y."/>
            <person name="Zane M."/>
            <person name="Rokhsar D."/>
            <person name="Grimwood J."/>
            <person name="Schmutz J."/>
            <person name="Juenger T."/>
        </authorList>
    </citation>
    <scope>NUCLEOTIDE SEQUENCE [LARGE SCALE GENOMIC DNA]</scope>
    <source>
        <strain evidence="1">FIL2</strain>
    </source>
</reference>
<dbReference type="EMBL" id="CM008050">
    <property type="protein sequence ID" value="PAN31223.1"/>
    <property type="molecule type" value="Genomic_DNA"/>
</dbReference>